<protein>
    <submittedName>
        <fullName evidence="1">Uncharacterized protein</fullName>
    </submittedName>
</protein>
<dbReference type="AlphaFoldDB" id="E6MH12"/>
<name>E6MH12_9FIRM</name>
<sequence length="41" mass="4662">MLLQLFNINRIKFAKLIVRYQSPSGVFLVVLLNGGNKKTAR</sequence>
<comment type="caution">
    <text evidence="1">The sequence shown here is derived from an EMBL/GenBank/DDBJ whole genome shotgun (WGS) entry which is preliminary data.</text>
</comment>
<dbReference type="Proteomes" id="UP000004754">
    <property type="component" value="Unassembled WGS sequence"/>
</dbReference>
<keyword evidence="2" id="KW-1185">Reference proteome</keyword>
<evidence type="ECO:0000313" key="1">
    <source>
        <dbReference type="EMBL" id="EFV01902.1"/>
    </source>
</evidence>
<dbReference type="HOGENOM" id="CLU_3275260_0_0_9"/>
<reference evidence="1 2" key="1">
    <citation type="submission" date="2010-12" db="EMBL/GenBank/DDBJ databases">
        <authorList>
            <person name="Muzny D."/>
            <person name="Qin X."/>
            <person name="Deng J."/>
            <person name="Jiang H."/>
            <person name="Liu Y."/>
            <person name="Qu J."/>
            <person name="Song X.-Z."/>
            <person name="Zhang L."/>
            <person name="Thornton R."/>
            <person name="Coyle M."/>
            <person name="Francisco L."/>
            <person name="Jackson L."/>
            <person name="Javaid M."/>
            <person name="Korchina V."/>
            <person name="Kovar C."/>
            <person name="Mata R."/>
            <person name="Mathew T."/>
            <person name="Ngo R."/>
            <person name="Nguyen L."/>
            <person name="Nguyen N."/>
            <person name="Okwuonu G."/>
            <person name="Ongeri F."/>
            <person name="Pham C."/>
            <person name="Simmons D."/>
            <person name="Wilczek-Boney K."/>
            <person name="Hale W."/>
            <person name="Jakkamsetti A."/>
            <person name="Pham P."/>
            <person name="Ruth R."/>
            <person name="San Lucas F."/>
            <person name="Warren J."/>
            <person name="Zhang J."/>
            <person name="Zhao Z."/>
            <person name="Zhou C."/>
            <person name="Zhu D."/>
            <person name="Lee S."/>
            <person name="Bess C."/>
            <person name="Blankenburg K."/>
            <person name="Forbes L."/>
            <person name="Fu Q."/>
            <person name="Gubbala S."/>
            <person name="Hirani K."/>
            <person name="Jayaseelan J.C."/>
            <person name="Lara F."/>
            <person name="Munidasa M."/>
            <person name="Palculict T."/>
            <person name="Patil S."/>
            <person name="Pu L.-L."/>
            <person name="Saada N."/>
            <person name="Tang L."/>
            <person name="Weissenberger G."/>
            <person name="Zhu Y."/>
            <person name="Hemphill L."/>
            <person name="Shang Y."/>
            <person name="Youmans B."/>
            <person name="Ayvaz T."/>
            <person name="Ross M."/>
            <person name="Santibanez J."/>
            <person name="Aqrawi P."/>
            <person name="Gross S."/>
            <person name="Joshi V."/>
            <person name="Fowler G."/>
            <person name="Nazareth L."/>
            <person name="Reid J."/>
            <person name="Worley K."/>
            <person name="Petrosino J."/>
            <person name="Highlander S."/>
            <person name="Gibbs R."/>
        </authorList>
    </citation>
    <scope>NUCLEOTIDE SEQUENCE [LARGE SCALE GENOMIC DNA]</scope>
    <source>
        <strain evidence="1 2">ATCC 23263</strain>
    </source>
</reference>
<proteinExistence type="predicted"/>
<dbReference type="EMBL" id="AEQN01000016">
    <property type="protein sequence ID" value="EFV01902.1"/>
    <property type="molecule type" value="Genomic_DNA"/>
</dbReference>
<accession>E6MH12</accession>
<organism evidence="1 2">
    <name type="scientific">Pseudoramibacter alactolyticus ATCC 23263</name>
    <dbReference type="NCBI Taxonomy" id="887929"/>
    <lineage>
        <taxon>Bacteria</taxon>
        <taxon>Bacillati</taxon>
        <taxon>Bacillota</taxon>
        <taxon>Clostridia</taxon>
        <taxon>Eubacteriales</taxon>
        <taxon>Eubacteriaceae</taxon>
        <taxon>Pseudoramibacter</taxon>
    </lineage>
</organism>
<evidence type="ECO:0000313" key="2">
    <source>
        <dbReference type="Proteomes" id="UP000004754"/>
    </source>
</evidence>
<dbReference type="STRING" id="887929.HMP0721_1296"/>
<gene>
    <name evidence="1" type="ORF">HMP0721_1296</name>
</gene>